<name>A0A5N8H8T7_ECOLX</name>
<protein>
    <submittedName>
        <fullName evidence="1">Uncharacterized protein</fullName>
    </submittedName>
</protein>
<proteinExistence type="predicted"/>
<sequence>MPGFLLPPLITHTVQKTTTTPLQLSLCDASHKINSFCYQIFNIKTHLAIAISIDIINSNSYYHHVATTQRYGNHLIHRCDDRLDPQLEFQQAPGSARGEADA</sequence>
<dbReference type="AlphaFoldDB" id="A0A5N8H8T7"/>
<dbReference type="EMBL" id="VOTT01000188">
    <property type="protein sequence ID" value="MPU49470.1"/>
    <property type="molecule type" value="Genomic_DNA"/>
</dbReference>
<comment type="caution">
    <text evidence="1">The sequence shown here is derived from an EMBL/GenBank/DDBJ whole genome shotgun (WGS) entry which is preliminary data.</text>
</comment>
<evidence type="ECO:0000313" key="1">
    <source>
        <dbReference type="EMBL" id="MPU49470.1"/>
    </source>
</evidence>
<evidence type="ECO:0000313" key="2">
    <source>
        <dbReference type="Proteomes" id="UP000392867"/>
    </source>
</evidence>
<reference evidence="1 2" key="1">
    <citation type="submission" date="2019-08" db="EMBL/GenBank/DDBJ databases">
        <title>Identification of Water Treatment Resistant and Multidrug Resistant Urinary Pathogenic Escherichia coli in Wastewater.</title>
        <authorList>
            <person name="Neumann N."/>
        </authorList>
    </citation>
    <scope>NUCLEOTIDE SEQUENCE [LARGE SCALE GENOMIC DNA]</scope>
    <source>
        <strain evidence="1 2">WU2356</strain>
    </source>
</reference>
<accession>A0A5N8H8T7</accession>
<gene>
    <name evidence="1" type="ORF">FVB16_11630</name>
</gene>
<organism evidence="1 2">
    <name type="scientific">Escherichia coli</name>
    <dbReference type="NCBI Taxonomy" id="562"/>
    <lineage>
        <taxon>Bacteria</taxon>
        <taxon>Pseudomonadati</taxon>
        <taxon>Pseudomonadota</taxon>
        <taxon>Gammaproteobacteria</taxon>
        <taxon>Enterobacterales</taxon>
        <taxon>Enterobacteriaceae</taxon>
        <taxon>Escherichia</taxon>
    </lineage>
</organism>
<dbReference type="Proteomes" id="UP000392867">
    <property type="component" value="Unassembled WGS sequence"/>
</dbReference>